<evidence type="ECO:0000313" key="2">
    <source>
        <dbReference type="Proteomes" id="UP000236333"/>
    </source>
</evidence>
<dbReference type="AlphaFoldDB" id="A0A2J7ZFU7"/>
<comment type="caution">
    <text evidence="1">The sequence shown here is derived from an EMBL/GenBank/DDBJ whole genome shotgun (WGS) entry which is preliminary data.</text>
</comment>
<reference evidence="1 2" key="1">
    <citation type="journal article" date="2017" name="Mol. Biol. Evol.">
        <title>The 4-celled Tetrabaena socialis nuclear genome reveals the essential components for genetic control of cell number at the origin of multicellularity in the volvocine lineage.</title>
        <authorList>
            <person name="Featherston J."/>
            <person name="Arakaki Y."/>
            <person name="Hanschen E.R."/>
            <person name="Ferris P.J."/>
            <person name="Michod R.E."/>
            <person name="Olson B.J.S.C."/>
            <person name="Nozaki H."/>
            <person name="Durand P.M."/>
        </authorList>
    </citation>
    <scope>NUCLEOTIDE SEQUENCE [LARGE SCALE GENOMIC DNA]</scope>
    <source>
        <strain evidence="1 2">NIES-571</strain>
    </source>
</reference>
<dbReference type="Proteomes" id="UP000236333">
    <property type="component" value="Unassembled WGS sequence"/>
</dbReference>
<accession>A0A2J7ZFU7</accession>
<organism evidence="1 2">
    <name type="scientific">Tetrabaena socialis</name>
    <dbReference type="NCBI Taxonomy" id="47790"/>
    <lineage>
        <taxon>Eukaryota</taxon>
        <taxon>Viridiplantae</taxon>
        <taxon>Chlorophyta</taxon>
        <taxon>core chlorophytes</taxon>
        <taxon>Chlorophyceae</taxon>
        <taxon>CS clade</taxon>
        <taxon>Chlamydomonadales</taxon>
        <taxon>Tetrabaenaceae</taxon>
        <taxon>Tetrabaena</taxon>
    </lineage>
</organism>
<dbReference type="EMBL" id="PGGS01003906">
    <property type="protein sequence ID" value="PNG99153.1"/>
    <property type="molecule type" value="Genomic_DNA"/>
</dbReference>
<evidence type="ECO:0000313" key="1">
    <source>
        <dbReference type="EMBL" id="PNG99153.1"/>
    </source>
</evidence>
<name>A0A2J7ZFU7_9CHLO</name>
<gene>
    <name evidence="1" type="ORF">TSOC_015074</name>
</gene>
<protein>
    <submittedName>
        <fullName evidence="1">Uncharacterized protein</fullName>
    </submittedName>
</protein>
<proteinExistence type="predicted"/>
<keyword evidence="2" id="KW-1185">Reference proteome</keyword>
<sequence>MSDERRAAERTWARPAAT</sequence>